<dbReference type="EMBL" id="MKVH01000021">
    <property type="protein sequence ID" value="OJX57685.1"/>
    <property type="molecule type" value="Genomic_DNA"/>
</dbReference>
<feature type="region of interest" description="Disordered" evidence="1">
    <location>
        <begin position="84"/>
        <end position="114"/>
    </location>
</feature>
<name>A0A1M3KZB4_9BACT</name>
<organism evidence="3 4">
    <name type="scientific">Candidatus Kapaibacterium thiocyanatum</name>
    <dbReference type="NCBI Taxonomy" id="1895771"/>
    <lineage>
        <taxon>Bacteria</taxon>
        <taxon>Pseudomonadati</taxon>
        <taxon>Candidatus Kapaibacteriota</taxon>
        <taxon>Candidatus Kapaibacteriia</taxon>
        <taxon>Candidatus Kapaibacteriales</taxon>
        <taxon>Candidatus Kapaibacteriaceae</taxon>
        <taxon>Candidatus Kapaibacterium</taxon>
    </lineage>
</organism>
<gene>
    <name evidence="3" type="ORF">BGO89_06855</name>
</gene>
<sequence>MNMTYGTSLQNRSLYPGLSGLDMDFQSILETGANLLPDGVQRTGQDIIDSVKAPAEEAIRTVAGERVLETIQTAAQQGIDAARQGAGLPPATTGNTTSGSTQTTAKKEATTNASGATEAAAAVAGSIITPWGIGGAVVGGGVTYALTGRMKKPPKGLRRVVASALVGVAAGIVTGMVTAK</sequence>
<keyword evidence="2" id="KW-0472">Membrane</keyword>
<feature type="transmembrane region" description="Helical" evidence="2">
    <location>
        <begin position="160"/>
        <end position="179"/>
    </location>
</feature>
<feature type="compositionally biased region" description="Low complexity" evidence="1">
    <location>
        <begin position="92"/>
        <end position="114"/>
    </location>
</feature>
<comment type="caution">
    <text evidence="3">The sequence shown here is derived from an EMBL/GenBank/DDBJ whole genome shotgun (WGS) entry which is preliminary data.</text>
</comment>
<accession>A0A1M3KZB4</accession>
<evidence type="ECO:0000313" key="3">
    <source>
        <dbReference type="EMBL" id="OJX57685.1"/>
    </source>
</evidence>
<protein>
    <submittedName>
        <fullName evidence="3">Uncharacterized protein</fullName>
    </submittedName>
</protein>
<proteinExistence type="predicted"/>
<evidence type="ECO:0000313" key="4">
    <source>
        <dbReference type="Proteomes" id="UP000184233"/>
    </source>
</evidence>
<evidence type="ECO:0000256" key="1">
    <source>
        <dbReference type="SAM" id="MobiDB-lite"/>
    </source>
</evidence>
<reference evidence="3 4" key="1">
    <citation type="submission" date="2016-09" db="EMBL/GenBank/DDBJ databases">
        <title>Genome-resolved meta-omics ties microbial dynamics to process performance in biotechnology for thiocyanate degradation.</title>
        <authorList>
            <person name="Kantor R.S."/>
            <person name="Huddy R.J."/>
            <person name="Iyer R."/>
            <person name="Thomas B.C."/>
            <person name="Brown C.T."/>
            <person name="Anantharaman K."/>
            <person name="Tringe S."/>
            <person name="Hettich R.L."/>
            <person name="Harrison S.T."/>
            <person name="Banfield J.F."/>
        </authorList>
    </citation>
    <scope>NUCLEOTIDE SEQUENCE [LARGE SCALE GENOMIC DNA]</scope>
    <source>
        <strain evidence="3">59-99</strain>
    </source>
</reference>
<keyword evidence="2" id="KW-1133">Transmembrane helix</keyword>
<keyword evidence="2" id="KW-0812">Transmembrane</keyword>
<dbReference type="Proteomes" id="UP000184233">
    <property type="component" value="Unassembled WGS sequence"/>
</dbReference>
<dbReference type="AlphaFoldDB" id="A0A1M3KZB4"/>
<dbReference type="STRING" id="1895771.BGO89_06855"/>
<evidence type="ECO:0000256" key="2">
    <source>
        <dbReference type="SAM" id="Phobius"/>
    </source>
</evidence>